<keyword evidence="3" id="KW-0812">Transmembrane</keyword>
<protein>
    <submittedName>
        <fullName evidence="6">Uncharacterized protein</fullName>
    </submittedName>
</protein>
<keyword evidence="5" id="KW-0472">Membrane</keyword>
<keyword evidence="2" id="KW-1003">Cell membrane</keyword>
<evidence type="ECO:0000313" key="6">
    <source>
        <dbReference type="EMBL" id="RCN56349.1"/>
    </source>
</evidence>
<sequence>MRDKRQSGSIDRLDRWYYGALIGLADFSRRRAWWVLIFAVVLSMGSLAYTLTHFAISTDMSKMLSQDLPFERAQQRFNKAFPGLSKTLLIVVHSDSQTLSRQGAERLTHWLRRHGQGITQVSQPDGGRFFAREGLLYLSQKALWRLSDRLSQAQPFMATLAAHPTLPRFTALLDAALARARAPGGSLPGLVTVLDGWRKTLQGQEQGRYVVMPWGSLMGVAAPGGGTAGDSFVVAKPRYDYKGGAPVRTALQSIRAGARALGLDAAHGVSVRITGSAALDNEQVKTVSQSAGVATGLSLTLVLVMLVLGLRRPRYVIIILVTLFMGLTWTAAFALLATGPMNLISVAFAVLFVGLGVDFGIQFCIRYQEEGAHGDNGQAISATARGAGSALSLAAVAAAISFYSFVPTSYAGIVDLGIISGTGMFFALIANLTVTPALLTILVNGHAQGRPRGRLRALLARIPVARHPRAIVAGATVIAIGLIPMILASRFDFDPMHLQNPHSEAVSTFESLLKNSRISPYPIDILEPNLPAAQAMAARLARLKTVGRVLTAASFVPTHQRAKLAVIAQMALIVPPFSIHPRRARPPSAARIRGSLRRLRQSLKTFAAERGHGRTVHAARALDVALGSYLARFGHDQAALLVLQRRIIGTLPWQLASLQKALNARPVTLRTLPASLRKSFISADGQARVEVFSSLNLNHNRNIVRFAHDVARVAPHAVGPPVLLVQGGRAVVNAFKEATAISFVLITAVLLLTLRNVADALTILAPLVLAAMAAVAVMWVLGISFNLANIIVLPLLIGLSVAFSIYLVVRWRRGVGTALLLDTSTSEAVVFSALTTMSSFGSLAVSSNPGMAVLGETLFIAMGAALITILLVLPAILSLRQASHEQQA</sequence>
<accession>A0A1C2G383</accession>
<dbReference type="RefSeq" id="WP_065969208.1">
    <property type="nucleotide sequence ID" value="NZ_CP080624.1"/>
</dbReference>
<dbReference type="PANTHER" id="PTHR33406">
    <property type="entry name" value="MEMBRANE PROTEIN MJ1562-RELATED"/>
    <property type="match status" value="1"/>
</dbReference>
<name>A0A1C2G383_9GAMM</name>
<dbReference type="InterPro" id="IPR050545">
    <property type="entry name" value="Mycobact_MmpL"/>
</dbReference>
<reference evidence="6 7" key="1">
    <citation type="submission" date="2018-02" db="EMBL/GenBank/DDBJ databases">
        <title>Insights into the biology of acidophilic members of the Acidiferrobacteraceae family derived from comparative genomic analyses.</title>
        <authorList>
            <person name="Issotta F."/>
            <person name="Thyssen C."/>
            <person name="Mena C."/>
            <person name="Moya A."/>
            <person name="Bellenberg S."/>
            <person name="Sproer C."/>
            <person name="Covarrubias P.C."/>
            <person name="Sand W."/>
            <person name="Quatrini R."/>
            <person name="Vera M."/>
        </authorList>
    </citation>
    <scope>NUCLEOTIDE SEQUENCE [LARGE SCALE GENOMIC DNA]</scope>
    <source>
        <strain evidence="7">m-1</strain>
    </source>
</reference>
<dbReference type="InterPro" id="IPR017841">
    <property type="entry name" value="Hopanoid_biosynth_HpnN"/>
</dbReference>
<keyword evidence="4" id="KW-1133">Transmembrane helix</keyword>
<dbReference type="OrthoDB" id="7067407at2"/>
<dbReference type="Proteomes" id="UP000253250">
    <property type="component" value="Unassembled WGS sequence"/>
</dbReference>
<evidence type="ECO:0000256" key="3">
    <source>
        <dbReference type="ARBA" id="ARBA00022692"/>
    </source>
</evidence>
<comment type="subcellular location">
    <subcellularLocation>
        <location evidence="1">Cell membrane</location>
        <topology evidence="1">Multi-pass membrane protein</topology>
    </subcellularLocation>
</comment>
<dbReference type="NCBIfam" id="TIGR03480">
    <property type="entry name" value="HpnN"/>
    <property type="match status" value="1"/>
</dbReference>
<dbReference type="EMBL" id="PSYR01000002">
    <property type="protein sequence ID" value="RCN56349.1"/>
    <property type="molecule type" value="Genomic_DNA"/>
</dbReference>
<organism evidence="6 7">
    <name type="scientific">Acidiferrobacter thiooxydans</name>
    <dbReference type="NCBI Taxonomy" id="163359"/>
    <lineage>
        <taxon>Bacteria</taxon>
        <taxon>Pseudomonadati</taxon>
        <taxon>Pseudomonadota</taxon>
        <taxon>Gammaproteobacteria</taxon>
        <taxon>Acidiferrobacterales</taxon>
        <taxon>Acidiferrobacteraceae</taxon>
        <taxon>Acidiferrobacter</taxon>
    </lineage>
</organism>
<evidence type="ECO:0000256" key="5">
    <source>
        <dbReference type="ARBA" id="ARBA00023136"/>
    </source>
</evidence>
<dbReference type="AlphaFoldDB" id="A0A1C2G383"/>
<evidence type="ECO:0000256" key="2">
    <source>
        <dbReference type="ARBA" id="ARBA00022475"/>
    </source>
</evidence>
<evidence type="ECO:0000256" key="4">
    <source>
        <dbReference type="ARBA" id="ARBA00022989"/>
    </source>
</evidence>
<dbReference type="PANTHER" id="PTHR33406:SF13">
    <property type="entry name" value="MEMBRANE PROTEIN YDFJ"/>
    <property type="match status" value="1"/>
</dbReference>
<evidence type="ECO:0000256" key="1">
    <source>
        <dbReference type="ARBA" id="ARBA00004651"/>
    </source>
</evidence>
<gene>
    <name evidence="6" type="ORF">C4900_10965</name>
</gene>
<comment type="caution">
    <text evidence="6">The sequence shown here is derived from an EMBL/GenBank/DDBJ whole genome shotgun (WGS) entry which is preliminary data.</text>
</comment>
<dbReference type="Gene3D" id="1.20.1640.10">
    <property type="entry name" value="Multidrug efflux transporter AcrB transmembrane domain"/>
    <property type="match status" value="2"/>
</dbReference>
<proteinExistence type="predicted"/>
<dbReference type="GO" id="GO:0005886">
    <property type="term" value="C:plasma membrane"/>
    <property type="evidence" value="ECO:0007669"/>
    <property type="project" value="UniProtKB-SubCell"/>
</dbReference>
<evidence type="ECO:0000313" key="7">
    <source>
        <dbReference type="Proteomes" id="UP000253250"/>
    </source>
</evidence>
<dbReference type="Pfam" id="PF03176">
    <property type="entry name" value="MMPL"/>
    <property type="match status" value="2"/>
</dbReference>
<dbReference type="PROSITE" id="PS50156">
    <property type="entry name" value="SSD"/>
    <property type="match status" value="1"/>
</dbReference>
<dbReference type="SUPFAM" id="SSF82866">
    <property type="entry name" value="Multidrug efflux transporter AcrB transmembrane domain"/>
    <property type="match status" value="2"/>
</dbReference>
<keyword evidence="7" id="KW-1185">Reference proteome</keyword>
<dbReference type="InterPro" id="IPR004869">
    <property type="entry name" value="MMPL_dom"/>
</dbReference>
<dbReference type="STRING" id="163359.A9R16_08900"/>
<dbReference type="InterPro" id="IPR000731">
    <property type="entry name" value="SSD"/>
</dbReference>